<keyword evidence="1" id="KW-0472">Membrane</keyword>
<accession>A0A0X3PY54</accession>
<organism evidence="2">
    <name type="scientific">Schistocephalus solidus</name>
    <name type="common">Tapeworm</name>
    <dbReference type="NCBI Taxonomy" id="70667"/>
    <lineage>
        <taxon>Eukaryota</taxon>
        <taxon>Metazoa</taxon>
        <taxon>Spiralia</taxon>
        <taxon>Lophotrochozoa</taxon>
        <taxon>Platyhelminthes</taxon>
        <taxon>Cestoda</taxon>
        <taxon>Eucestoda</taxon>
        <taxon>Diphyllobothriidea</taxon>
        <taxon>Diphyllobothriidae</taxon>
        <taxon>Schistocephalus</taxon>
    </lineage>
</organism>
<evidence type="ECO:0000256" key="1">
    <source>
        <dbReference type="SAM" id="Phobius"/>
    </source>
</evidence>
<feature type="transmembrane region" description="Helical" evidence="1">
    <location>
        <begin position="39"/>
        <end position="66"/>
    </location>
</feature>
<protein>
    <submittedName>
        <fullName evidence="2">Uncharacterized protein</fullName>
    </submittedName>
</protein>
<reference evidence="2" key="1">
    <citation type="submission" date="2016-01" db="EMBL/GenBank/DDBJ databases">
        <title>Reference transcriptome for the parasite Schistocephalus solidus: insights into the molecular evolution of parasitism.</title>
        <authorList>
            <person name="Hebert F.O."/>
            <person name="Grambauer S."/>
            <person name="Barber I."/>
            <person name="Landry C.R."/>
            <person name="Aubin-Horth N."/>
        </authorList>
    </citation>
    <scope>NUCLEOTIDE SEQUENCE</scope>
</reference>
<feature type="non-terminal residue" evidence="2">
    <location>
        <position position="1"/>
    </location>
</feature>
<name>A0A0X3PY54_SCHSO</name>
<keyword evidence="1" id="KW-0812">Transmembrane</keyword>
<evidence type="ECO:0000313" key="2">
    <source>
        <dbReference type="EMBL" id="JAP56795.1"/>
    </source>
</evidence>
<keyword evidence="1" id="KW-1133">Transmembrane helix</keyword>
<feature type="non-terminal residue" evidence="2">
    <location>
        <position position="111"/>
    </location>
</feature>
<dbReference type="EMBL" id="GEEE01006430">
    <property type="protein sequence ID" value="JAP56795.1"/>
    <property type="molecule type" value="Transcribed_RNA"/>
</dbReference>
<sequence>LEAIEVILVAGLLIAAIKEDLTLEMGFSFEGLQFGFPAVYVITDVVAVSIEAFVSVVFSFVASLFVTTVKDDFTLNPSLATEVLHFGFPAGCAIANVLAVSIMTLEAIEVI</sequence>
<feature type="transmembrane region" description="Helical" evidence="1">
    <location>
        <begin position="86"/>
        <end position="108"/>
    </location>
</feature>
<dbReference type="AlphaFoldDB" id="A0A0X3PY54"/>
<proteinExistence type="predicted"/>
<gene>
    <name evidence="2" type="ORF">TR148942</name>
</gene>